<protein>
    <submittedName>
        <fullName evidence="1">Uncharacterized protein</fullName>
    </submittedName>
</protein>
<sequence length="81" mass="8954">MRCKGSYRSPQRKLATNIKDKDGFSLARVADDLFHYVVGAGRLCSPIFRSKRTKSWGCHHDVDINSGVLLLILADSYSGPG</sequence>
<dbReference type="OrthoDB" id="10438898at2759"/>
<dbReference type="EMBL" id="JAINUF010000004">
    <property type="protein sequence ID" value="KAJ8365320.1"/>
    <property type="molecule type" value="Genomic_DNA"/>
</dbReference>
<accession>A0A9Q1FSB4</accession>
<organism evidence="1 2">
    <name type="scientific">Synaphobranchus kaupii</name>
    <name type="common">Kaup's arrowtooth eel</name>
    <dbReference type="NCBI Taxonomy" id="118154"/>
    <lineage>
        <taxon>Eukaryota</taxon>
        <taxon>Metazoa</taxon>
        <taxon>Chordata</taxon>
        <taxon>Craniata</taxon>
        <taxon>Vertebrata</taxon>
        <taxon>Euteleostomi</taxon>
        <taxon>Actinopterygii</taxon>
        <taxon>Neopterygii</taxon>
        <taxon>Teleostei</taxon>
        <taxon>Anguilliformes</taxon>
        <taxon>Synaphobranchidae</taxon>
        <taxon>Synaphobranchus</taxon>
    </lineage>
</organism>
<proteinExistence type="predicted"/>
<dbReference type="Proteomes" id="UP001152622">
    <property type="component" value="Chromosome 4"/>
</dbReference>
<dbReference type="AlphaFoldDB" id="A0A9Q1FSB4"/>
<gene>
    <name evidence="1" type="ORF">SKAU_G00141510</name>
</gene>
<comment type="caution">
    <text evidence="1">The sequence shown here is derived from an EMBL/GenBank/DDBJ whole genome shotgun (WGS) entry which is preliminary data.</text>
</comment>
<reference evidence="1" key="1">
    <citation type="journal article" date="2023" name="Science">
        <title>Genome structures resolve the early diversification of teleost fishes.</title>
        <authorList>
            <person name="Parey E."/>
            <person name="Louis A."/>
            <person name="Montfort J."/>
            <person name="Bouchez O."/>
            <person name="Roques C."/>
            <person name="Iampietro C."/>
            <person name="Lluch J."/>
            <person name="Castinel A."/>
            <person name="Donnadieu C."/>
            <person name="Desvignes T."/>
            <person name="Floi Bucao C."/>
            <person name="Jouanno E."/>
            <person name="Wen M."/>
            <person name="Mejri S."/>
            <person name="Dirks R."/>
            <person name="Jansen H."/>
            <person name="Henkel C."/>
            <person name="Chen W.J."/>
            <person name="Zahm M."/>
            <person name="Cabau C."/>
            <person name="Klopp C."/>
            <person name="Thompson A.W."/>
            <person name="Robinson-Rechavi M."/>
            <person name="Braasch I."/>
            <person name="Lecointre G."/>
            <person name="Bobe J."/>
            <person name="Postlethwait J.H."/>
            <person name="Berthelot C."/>
            <person name="Roest Crollius H."/>
            <person name="Guiguen Y."/>
        </authorList>
    </citation>
    <scope>NUCLEOTIDE SEQUENCE</scope>
    <source>
        <strain evidence="1">WJC10195</strain>
    </source>
</reference>
<evidence type="ECO:0000313" key="2">
    <source>
        <dbReference type="Proteomes" id="UP001152622"/>
    </source>
</evidence>
<evidence type="ECO:0000313" key="1">
    <source>
        <dbReference type="EMBL" id="KAJ8365320.1"/>
    </source>
</evidence>
<keyword evidence="2" id="KW-1185">Reference proteome</keyword>
<name>A0A9Q1FSB4_SYNKA</name>